<dbReference type="EMBL" id="JOTM01000042">
    <property type="protein sequence ID" value="KEK22065.1"/>
    <property type="molecule type" value="Genomic_DNA"/>
</dbReference>
<evidence type="ECO:0000313" key="5">
    <source>
        <dbReference type="EMBL" id="KEK22065.1"/>
    </source>
</evidence>
<comment type="caution">
    <text evidence="5">The sequence shown here is derived from an EMBL/GenBank/DDBJ whole genome shotgun (WGS) entry which is preliminary data.</text>
</comment>
<dbReference type="InterPro" id="IPR010920">
    <property type="entry name" value="LSM_dom_sf"/>
</dbReference>
<keyword evidence="6" id="KW-1185">Reference proteome</keyword>
<dbReference type="Gene3D" id="2.30.30.100">
    <property type="match status" value="1"/>
</dbReference>
<protein>
    <recommendedName>
        <fullName evidence="3">RNA-binding protein Hfq</fullName>
    </recommendedName>
</protein>
<evidence type="ECO:0000256" key="2">
    <source>
        <dbReference type="ARBA" id="ARBA00023016"/>
    </source>
</evidence>
<dbReference type="GO" id="GO:0043487">
    <property type="term" value="P:regulation of RNA stability"/>
    <property type="evidence" value="ECO:0007669"/>
    <property type="project" value="TreeGrafter"/>
</dbReference>
<name>A0A073K673_9BACI</name>
<dbReference type="STRING" id="574375.AZF08_21800"/>
<organism evidence="5 6">
    <name type="scientific">Bacillus gaemokensis</name>
    <dbReference type="NCBI Taxonomy" id="574375"/>
    <lineage>
        <taxon>Bacteria</taxon>
        <taxon>Bacillati</taxon>
        <taxon>Bacillota</taxon>
        <taxon>Bacilli</taxon>
        <taxon>Bacillales</taxon>
        <taxon>Bacillaceae</taxon>
        <taxon>Bacillus</taxon>
        <taxon>Bacillus cereus group</taxon>
    </lineage>
</organism>
<proteinExistence type="inferred from homology"/>
<comment type="subunit">
    <text evidence="3">Homohexamer.</text>
</comment>
<dbReference type="SUPFAM" id="SSF50182">
    <property type="entry name" value="Sm-like ribonucleoproteins"/>
    <property type="match status" value="1"/>
</dbReference>
<dbReference type="CDD" id="cd01716">
    <property type="entry name" value="Hfq"/>
    <property type="match status" value="1"/>
</dbReference>
<dbReference type="PANTHER" id="PTHR34772:SF1">
    <property type="entry name" value="RNA-BINDING PROTEIN HFQ"/>
    <property type="match status" value="1"/>
</dbReference>
<dbReference type="InterPro" id="IPR005001">
    <property type="entry name" value="Hfq"/>
</dbReference>
<keyword evidence="2 3" id="KW-0346">Stress response</keyword>
<keyword evidence="1 3" id="KW-0694">RNA-binding</keyword>
<dbReference type="Proteomes" id="UP000027778">
    <property type="component" value="Unassembled WGS sequence"/>
</dbReference>
<keyword evidence="5" id="KW-0489">Methyltransferase</keyword>
<dbReference type="GO" id="GO:0045974">
    <property type="term" value="P:regulation of translation, ncRNA-mediated"/>
    <property type="evidence" value="ECO:0007669"/>
    <property type="project" value="TreeGrafter"/>
</dbReference>
<sequence length="62" mass="7182">MRNFQEDMFEQLKEKKGQVTMFLKSGVPIRGEILTIDKFTVLMMADGKQQLVYKQAISTIVK</sequence>
<dbReference type="GO" id="GO:0003723">
    <property type="term" value="F:RNA binding"/>
    <property type="evidence" value="ECO:0007669"/>
    <property type="project" value="UniProtKB-UniRule"/>
</dbReference>
<comment type="function">
    <text evidence="3">RNA chaperone that binds small regulatory RNA (sRNAs) and mRNAs to facilitate mRNA translational regulation in response to envelope stress, environmental stress and changes in metabolite concentrations. Also binds with high specificity to tRNAs.</text>
</comment>
<evidence type="ECO:0000256" key="3">
    <source>
        <dbReference type="HAMAP-Rule" id="MF_00436"/>
    </source>
</evidence>
<dbReference type="HAMAP" id="MF_00436">
    <property type="entry name" value="Hfq"/>
    <property type="match status" value="1"/>
</dbReference>
<dbReference type="InterPro" id="IPR047575">
    <property type="entry name" value="Sm"/>
</dbReference>
<dbReference type="RefSeq" id="WP_033678255.1">
    <property type="nucleotide sequence ID" value="NZ_JOTM01000042.1"/>
</dbReference>
<dbReference type="GO" id="GO:0032259">
    <property type="term" value="P:methylation"/>
    <property type="evidence" value="ECO:0007669"/>
    <property type="project" value="UniProtKB-KW"/>
</dbReference>
<dbReference type="PROSITE" id="PS52002">
    <property type="entry name" value="SM"/>
    <property type="match status" value="1"/>
</dbReference>
<dbReference type="Pfam" id="PF17209">
    <property type="entry name" value="Hfq"/>
    <property type="match status" value="1"/>
</dbReference>
<dbReference type="GO" id="GO:0008168">
    <property type="term" value="F:methyltransferase activity"/>
    <property type="evidence" value="ECO:0007669"/>
    <property type="project" value="UniProtKB-KW"/>
</dbReference>
<gene>
    <name evidence="3" type="primary">hfq</name>
    <name evidence="5" type="ORF">BAGA_22495</name>
</gene>
<accession>A0A073K673</accession>
<dbReference type="eggNOG" id="COG1923">
    <property type="taxonomic scope" value="Bacteria"/>
</dbReference>
<dbReference type="GO" id="GO:0005829">
    <property type="term" value="C:cytosol"/>
    <property type="evidence" value="ECO:0007669"/>
    <property type="project" value="TreeGrafter"/>
</dbReference>
<dbReference type="NCBIfam" id="TIGR02383">
    <property type="entry name" value="Hfq"/>
    <property type="match status" value="1"/>
</dbReference>
<evidence type="ECO:0000313" key="6">
    <source>
        <dbReference type="Proteomes" id="UP000027778"/>
    </source>
</evidence>
<reference evidence="5 6" key="1">
    <citation type="submission" date="2014-06" db="EMBL/GenBank/DDBJ databases">
        <title>Draft genome sequence of Bacillus gaemokensis JCM 15801 (MCCC 1A00707).</title>
        <authorList>
            <person name="Lai Q."/>
            <person name="Liu Y."/>
            <person name="Shao Z."/>
        </authorList>
    </citation>
    <scope>NUCLEOTIDE SEQUENCE [LARGE SCALE GENOMIC DNA]</scope>
    <source>
        <strain evidence="5 6">JCM 15801</strain>
    </source>
</reference>
<dbReference type="GO" id="GO:0006355">
    <property type="term" value="P:regulation of DNA-templated transcription"/>
    <property type="evidence" value="ECO:0007669"/>
    <property type="project" value="InterPro"/>
</dbReference>
<dbReference type="AlphaFoldDB" id="A0A073K673"/>
<evidence type="ECO:0000256" key="1">
    <source>
        <dbReference type="ARBA" id="ARBA00022884"/>
    </source>
</evidence>
<dbReference type="PANTHER" id="PTHR34772">
    <property type="entry name" value="RNA-BINDING PROTEIN HFQ"/>
    <property type="match status" value="1"/>
</dbReference>
<evidence type="ECO:0000259" key="4">
    <source>
        <dbReference type="PROSITE" id="PS52002"/>
    </source>
</evidence>
<dbReference type="OrthoDB" id="2919498at2"/>
<comment type="similarity">
    <text evidence="3">Belongs to the Hfq family.</text>
</comment>
<keyword evidence="5" id="KW-0808">Transferase</keyword>
<feature type="domain" description="Sm" evidence="4">
    <location>
        <begin position="6"/>
        <end position="62"/>
    </location>
</feature>